<evidence type="ECO:0000313" key="8">
    <source>
        <dbReference type="EMBL" id="OAL33140.1"/>
    </source>
</evidence>
<feature type="signal peptide" evidence="6">
    <location>
        <begin position="1"/>
        <end position="18"/>
    </location>
</feature>
<evidence type="ECO:0000256" key="3">
    <source>
        <dbReference type="ARBA" id="ARBA00023002"/>
    </source>
</evidence>
<keyword evidence="1" id="KW-0285">Flavoprotein</keyword>
<keyword evidence="2" id="KW-0274">FAD</keyword>
<dbReference type="Gene3D" id="3.50.50.60">
    <property type="entry name" value="FAD/NAD(P)-binding domain"/>
    <property type="match status" value="1"/>
</dbReference>
<dbReference type="Proteomes" id="UP000185904">
    <property type="component" value="Unassembled WGS sequence"/>
</dbReference>
<dbReference type="GO" id="GO:0071949">
    <property type="term" value="F:FAD binding"/>
    <property type="evidence" value="ECO:0007669"/>
    <property type="project" value="InterPro"/>
</dbReference>
<keyword evidence="5" id="KW-0175">Coiled coil</keyword>
<dbReference type="SUPFAM" id="SSF51905">
    <property type="entry name" value="FAD/NAD(P)-binding domain"/>
    <property type="match status" value="1"/>
</dbReference>
<dbReference type="OrthoDB" id="655030at2759"/>
<reference evidence="8 9" key="1">
    <citation type="submission" date="2016-03" db="EMBL/GenBank/DDBJ databases">
        <title>The draft genome sequence of Fonsecaea nubica causative agent of cutaneous subcutaneous infection in human host.</title>
        <authorList>
            <person name="Costa F."/>
            <person name="Sybren D.H."/>
            <person name="Raittz R.T."/>
            <person name="Weiss V.A."/>
            <person name="Leao A.C."/>
            <person name="Gomes R."/>
            <person name="De Souza E.M."/>
            <person name="Pedrosa F.O."/>
            <person name="Steffens M.B."/>
            <person name="Bombassaro A."/>
            <person name="Tadra-Sfeir M.Z."/>
            <person name="Moreno L.F."/>
            <person name="Najafzadeh M.J."/>
            <person name="Felipe M.S."/>
            <person name="Teixeira M."/>
            <person name="Sun J."/>
            <person name="Xi L."/>
            <person name="Castro M.A."/>
            <person name="Vicente V.A."/>
        </authorList>
    </citation>
    <scope>NUCLEOTIDE SEQUENCE [LARGE SCALE GENOMIC DNA]</scope>
    <source>
        <strain evidence="8 9">CBS 269.64</strain>
    </source>
</reference>
<feature type="chain" id="PRO_5008083816" description="FAD-binding domain-containing protein" evidence="6">
    <location>
        <begin position="19"/>
        <end position="438"/>
    </location>
</feature>
<dbReference type="RefSeq" id="XP_022498152.1">
    <property type="nucleotide sequence ID" value="XM_022645907.1"/>
</dbReference>
<dbReference type="GeneID" id="34591033"/>
<dbReference type="Pfam" id="PF01494">
    <property type="entry name" value="FAD_binding_3"/>
    <property type="match status" value="1"/>
</dbReference>
<keyword evidence="6" id="KW-0732">Signal</keyword>
<sequence>MPFSLAIIGAGPAGLTLARLLQVASVDISITIFERDASPTSRFFQGGSLDLHTDTGLAALKKAGLWEEALKYLRYEGEELFIADKNDTIIIHMKSQPNSKSRESQLDYERPEIDREVLKEMLLESVESDWVEWGKTLQSIEPNSGILTFRDGSTAGPFDLVVGADGAWSKVRHVLTNVRPHYAGICGFESRIAKPKEEHPKLSKMVGKGSYFSYSDGKCLTAQRMGDDSIKIGAWVKKENNESWATDLLVTCGDNEEKLKDRILENYEDWTRQQKELIRVSTRFRASPLYELPVGHTWDHKKGYTLIGDAASLMTPFAGEGVNKAMKDSLELAEALEQALKEQGNVDEAVRKYEENMFPRAKRYQKKTMTNKQGMFSREGPVTFLVGMIDGAAEEMGKDLSKGWIAWVPLKTMMYAYVVSIQTLGTWRRRVRDWFSRD</sequence>
<evidence type="ECO:0000256" key="2">
    <source>
        <dbReference type="ARBA" id="ARBA00022827"/>
    </source>
</evidence>
<dbReference type="PRINTS" id="PR00420">
    <property type="entry name" value="RNGMNOXGNASE"/>
</dbReference>
<dbReference type="InterPro" id="IPR002938">
    <property type="entry name" value="FAD-bd"/>
</dbReference>
<dbReference type="GO" id="GO:0004497">
    <property type="term" value="F:monooxygenase activity"/>
    <property type="evidence" value="ECO:0007669"/>
    <property type="project" value="UniProtKB-KW"/>
</dbReference>
<comment type="caution">
    <text evidence="8">The sequence shown here is derived from an EMBL/GenBank/DDBJ whole genome shotgun (WGS) entry which is preliminary data.</text>
</comment>
<dbReference type="InterPro" id="IPR036188">
    <property type="entry name" value="FAD/NAD-bd_sf"/>
</dbReference>
<dbReference type="PANTHER" id="PTHR46972:SF1">
    <property type="entry name" value="FAD DEPENDENT OXIDOREDUCTASE DOMAIN-CONTAINING PROTEIN"/>
    <property type="match status" value="1"/>
</dbReference>
<keyword evidence="4" id="KW-0503">Monooxygenase</keyword>
<evidence type="ECO:0000256" key="5">
    <source>
        <dbReference type="SAM" id="Coils"/>
    </source>
</evidence>
<feature type="domain" description="FAD-binding" evidence="7">
    <location>
        <begin position="6"/>
        <end position="364"/>
    </location>
</feature>
<evidence type="ECO:0000256" key="1">
    <source>
        <dbReference type="ARBA" id="ARBA00022630"/>
    </source>
</evidence>
<evidence type="ECO:0000259" key="7">
    <source>
        <dbReference type="Pfam" id="PF01494"/>
    </source>
</evidence>
<dbReference type="EMBL" id="LVCJ01000054">
    <property type="protein sequence ID" value="OAL33140.1"/>
    <property type="molecule type" value="Genomic_DNA"/>
</dbReference>
<organism evidence="8 9">
    <name type="scientific">Fonsecaea nubica</name>
    <dbReference type="NCBI Taxonomy" id="856822"/>
    <lineage>
        <taxon>Eukaryota</taxon>
        <taxon>Fungi</taxon>
        <taxon>Dikarya</taxon>
        <taxon>Ascomycota</taxon>
        <taxon>Pezizomycotina</taxon>
        <taxon>Eurotiomycetes</taxon>
        <taxon>Chaetothyriomycetidae</taxon>
        <taxon>Chaetothyriales</taxon>
        <taxon>Herpotrichiellaceae</taxon>
        <taxon>Fonsecaea</taxon>
    </lineage>
</organism>
<feature type="coiled-coil region" evidence="5">
    <location>
        <begin position="322"/>
        <end position="356"/>
    </location>
</feature>
<accession>A0A178CTE9</accession>
<evidence type="ECO:0000313" key="9">
    <source>
        <dbReference type="Proteomes" id="UP000185904"/>
    </source>
</evidence>
<keyword evidence="3" id="KW-0560">Oxidoreductase</keyword>
<dbReference type="PANTHER" id="PTHR46972">
    <property type="entry name" value="MONOOXYGENASE ASQM-RELATED"/>
    <property type="match status" value="1"/>
</dbReference>
<protein>
    <recommendedName>
        <fullName evidence="7">FAD-binding domain-containing protein</fullName>
    </recommendedName>
</protein>
<keyword evidence="9" id="KW-1185">Reference proteome</keyword>
<proteinExistence type="predicted"/>
<evidence type="ECO:0000256" key="6">
    <source>
        <dbReference type="SAM" id="SignalP"/>
    </source>
</evidence>
<dbReference type="AlphaFoldDB" id="A0A178CTE9"/>
<gene>
    <name evidence="8" type="ORF">AYO20_07622</name>
</gene>
<evidence type="ECO:0000256" key="4">
    <source>
        <dbReference type="ARBA" id="ARBA00023033"/>
    </source>
</evidence>
<name>A0A178CTE9_9EURO</name>